<evidence type="ECO:0000256" key="8">
    <source>
        <dbReference type="ARBA" id="ARBA00023211"/>
    </source>
</evidence>
<dbReference type="InterPro" id="IPR014033">
    <property type="entry name" value="Arginase"/>
</dbReference>
<dbReference type="Proteomes" id="UP000695000">
    <property type="component" value="Unplaced"/>
</dbReference>
<keyword evidence="8 12" id="KW-0464">Manganese</keyword>
<dbReference type="RefSeq" id="XP_017776807.1">
    <property type="nucleotide sequence ID" value="XM_017921318.1"/>
</dbReference>
<evidence type="ECO:0000256" key="1">
    <source>
        <dbReference type="ARBA" id="ARBA00005098"/>
    </source>
</evidence>
<evidence type="ECO:0000256" key="11">
    <source>
        <dbReference type="RuleBase" id="RU003684"/>
    </source>
</evidence>
<dbReference type="Pfam" id="PF00491">
    <property type="entry name" value="Arginase"/>
    <property type="match status" value="1"/>
</dbReference>
<evidence type="ECO:0000256" key="7">
    <source>
        <dbReference type="ARBA" id="ARBA00022801"/>
    </source>
</evidence>
<comment type="pathway">
    <text evidence="1 12">Nitrogen metabolism; urea cycle; L-ornithine and urea from L-arginine: step 1/1.</text>
</comment>
<keyword evidence="7 11" id="KW-0378">Hydrolase</keyword>
<gene>
    <name evidence="14" type="primary">LOC108562844</name>
</gene>
<evidence type="ECO:0000313" key="13">
    <source>
        <dbReference type="Proteomes" id="UP000695000"/>
    </source>
</evidence>
<comment type="catalytic activity">
    <reaction evidence="9 12">
        <text>L-arginine + H2O = urea + L-ornithine</text>
        <dbReference type="Rhea" id="RHEA:20569"/>
        <dbReference type="ChEBI" id="CHEBI:15377"/>
        <dbReference type="ChEBI" id="CHEBI:16199"/>
        <dbReference type="ChEBI" id="CHEBI:32682"/>
        <dbReference type="ChEBI" id="CHEBI:46911"/>
        <dbReference type="EC" id="3.5.3.1"/>
    </reaction>
</comment>
<dbReference type="InterPro" id="IPR020855">
    <property type="entry name" value="Ureohydrolase_Mn_BS"/>
</dbReference>
<protein>
    <recommendedName>
        <fullName evidence="3 12">Arginase</fullName>
        <ecNumber evidence="2 12">3.5.3.1</ecNumber>
    </recommendedName>
</protein>
<comment type="cofactor">
    <cofactor evidence="12">
        <name>Mn(2+)</name>
        <dbReference type="ChEBI" id="CHEBI:29035"/>
    </cofactor>
    <text evidence="12">Binds 2 manganese ions per subunit.</text>
</comment>
<evidence type="ECO:0000256" key="5">
    <source>
        <dbReference type="ARBA" id="ARBA00022503"/>
    </source>
</evidence>
<dbReference type="InterPro" id="IPR006035">
    <property type="entry name" value="Ureohydrolase"/>
</dbReference>
<keyword evidence="6 12" id="KW-0479">Metal-binding</keyword>
<evidence type="ECO:0000256" key="2">
    <source>
        <dbReference type="ARBA" id="ARBA00012168"/>
    </source>
</evidence>
<dbReference type="PANTHER" id="PTHR43782:SF3">
    <property type="entry name" value="ARGINASE"/>
    <property type="match status" value="1"/>
</dbReference>
<dbReference type="PANTHER" id="PTHR43782">
    <property type="entry name" value="ARGINASE"/>
    <property type="match status" value="1"/>
</dbReference>
<evidence type="ECO:0000256" key="4">
    <source>
        <dbReference type="ARBA" id="ARBA00022436"/>
    </source>
</evidence>
<keyword evidence="13" id="KW-1185">Reference proteome</keyword>
<dbReference type="GeneID" id="108562844"/>
<evidence type="ECO:0000256" key="10">
    <source>
        <dbReference type="PROSITE-ProRule" id="PRU00742"/>
    </source>
</evidence>
<dbReference type="Gene3D" id="3.40.800.10">
    <property type="entry name" value="Ureohydrolase domain"/>
    <property type="match status" value="1"/>
</dbReference>
<dbReference type="PIRSF" id="PIRSF036979">
    <property type="entry name" value="Arginase"/>
    <property type="match status" value="1"/>
</dbReference>
<dbReference type="NCBIfam" id="TIGR01229">
    <property type="entry name" value="rocF_arginase"/>
    <property type="match status" value="1"/>
</dbReference>
<sequence>MLKKRGIQVLFNCIKRNLHNDGLKVGILGIPFDKGQPRIGVGNGPRFIRDAGLIKRIQSIDKNMDIKDYGDVSYTVSKDVSEEVENMREYEHMASCCREVSKNVAKIINDGRICLSLGGDHSIGLGTVDGHIQAKSDNIAVLWIDAHADLNTNKTSATGNVHGMPMALLAKELSDYWPYLPGMDWQKPMISLRNIAYVGLRDVDVYERLVIDKLGITAFGIEDIEKYGIHSVINMALEKVDPYQNRSIHVSYDIDSLDALEAPSTGTAVRGGLTLREGIHLMEMVANTGRLGAIDLVEVNPSIGSASDVRNTVDAAIHIIMASLGHKRQGLRIKKIQEMPLQTFPPTRDLIN</sequence>
<dbReference type="PRINTS" id="PR00116">
    <property type="entry name" value="ARGINASE"/>
</dbReference>
<keyword evidence="4 12" id="KW-0835">Urea cycle</keyword>
<organism evidence="13 14">
    <name type="scientific">Nicrophorus vespilloides</name>
    <name type="common">Boreal carrion beetle</name>
    <dbReference type="NCBI Taxonomy" id="110193"/>
    <lineage>
        <taxon>Eukaryota</taxon>
        <taxon>Metazoa</taxon>
        <taxon>Ecdysozoa</taxon>
        <taxon>Arthropoda</taxon>
        <taxon>Hexapoda</taxon>
        <taxon>Insecta</taxon>
        <taxon>Pterygota</taxon>
        <taxon>Neoptera</taxon>
        <taxon>Endopterygota</taxon>
        <taxon>Coleoptera</taxon>
        <taxon>Polyphaga</taxon>
        <taxon>Staphyliniformia</taxon>
        <taxon>Silphidae</taxon>
        <taxon>Nicrophorinae</taxon>
        <taxon>Nicrophorus</taxon>
    </lineage>
</organism>
<evidence type="ECO:0000313" key="14">
    <source>
        <dbReference type="RefSeq" id="XP_017776807.1"/>
    </source>
</evidence>
<dbReference type="PROSITE" id="PS01053">
    <property type="entry name" value="ARGINASE_1"/>
    <property type="match status" value="1"/>
</dbReference>
<keyword evidence="5 12" id="KW-0056">Arginine metabolism</keyword>
<dbReference type="PROSITE" id="PS51409">
    <property type="entry name" value="ARGINASE_2"/>
    <property type="match status" value="1"/>
</dbReference>
<reference evidence="14" key="1">
    <citation type="submission" date="2025-08" db="UniProtKB">
        <authorList>
            <consortium name="RefSeq"/>
        </authorList>
    </citation>
    <scope>IDENTIFICATION</scope>
    <source>
        <tissue evidence="14">Whole Larva</tissue>
    </source>
</reference>
<evidence type="ECO:0000256" key="12">
    <source>
        <dbReference type="RuleBase" id="RU361159"/>
    </source>
</evidence>
<evidence type="ECO:0000256" key="6">
    <source>
        <dbReference type="ARBA" id="ARBA00022723"/>
    </source>
</evidence>
<dbReference type="SUPFAM" id="SSF52768">
    <property type="entry name" value="Arginase/deacetylase"/>
    <property type="match status" value="1"/>
</dbReference>
<evidence type="ECO:0000256" key="9">
    <source>
        <dbReference type="ARBA" id="ARBA00047391"/>
    </source>
</evidence>
<name>A0ABM1MQF7_NICVS</name>
<evidence type="ECO:0000256" key="3">
    <source>
        <dbReference type="ARBA" id="ARBA00018123"/>
    </source>
</evidence>
<dbReference type="InterPro" id="IPR023696">
    <property type="entry name" value="Ureohydrolase_dom_sf"/>
</dbReference>
<dbReference type="CDD" id="cd09989">
    <property type="entry name" value="Arginase"/>
    <property type="match status" value="1"/>
</dbReference>
<proteinExistence type="inferred from homology"/>
<dbReference type="EC" id="3.5.3.1" evidence="2 12"/>
<comment type="similarity">
    <text evidence="10 11">Belongs to the arginase family.</text>
</comment>
<accession>A0ABM1MQF7</accession>